<keyword evidence="6 7" id="KW-0472">Membrane</keyword>
<dbReference type="Proteomes" id="UP000479756">
    <property type="component" value="Unassembled WGS sequence"/>
</dbReference>
<name>A0A7C9PNR4_9MICO</name>
<evidence type="ECO:0000256" key="2">
    <source>
        <dbReference type="ARBA" id="ARBA00009045"/>
    </source>
</evidence>
<evidence type="ECO:0000256" key="5">
    <source>
        <dbReference type="ARBA" id="ARBA00022989"/>
    </source>
</evidence>
<dbReference type="RefSeq" id="WP_163473796.1">
    <property type="nucleotide sequence ID" value="NZ_JAAGWZ010000003.1"/>
</dbReference>
<feature type="transmembrane region" description="Helical" evidence="7">
    <location>
        <begin position="228"/>
        <end position="247"/>
    </location>
</feature>
<protein>
    <submittedName>
        <fullName evidence="9">Rhomboid family intramembrane serine protease</fullName>
    </submittedName>
</protein>
<dbReference type="GO" id="GO:0004252">
    <property type="term" value="F:serine-type endopeptidase activity"/>
    <property type="evidence" value="ECO:0007669"/>
    <property type="project" value="InterPro"/>
</dbReference>
<feature type="transmembrane region" description="Helical" evidence="7">
    <location>
        <begin position="205"/>
        <end position="222"/>
    </location>
</feature>
<comment type="similarity">
    <text evidence="2">Belongs to the peptidase S54 family.</text>
</comment>
<evidence type="ECO:0000256" key="4">
    <source>
        <dbReference type="ARBA" id="ARBA00022801"/>
    </source>
</evidence>
<dbReference type="Pfam" id="PF01694">
    <property type="entry name" value="Rhomboid"/>
    <property type="match status" value="1"/>
</dbReference>
<dbReference type="InterPro" id="IPR022764">
    <property type="entry name" value="Peptidase_S54_rhomboid_dom"/>
</dbReference>
<keyword evidence="9" id="KW-0645">Protease</keyword>
<evidence type="ECO:0000256" key="7">
    <source>
        <dbReference type="SAM" id="Phobius"/>
    </source>
</evidence>
<dbReference type="GO" id="GO:0016020">
    <property type="term" value="C:membrane"/>
    <property type="evidence" value="ECO:0007669"/>
    <property type="project" value="UniProtKB-SubCell"/>
</dbReference>
<evidence type="ECO:0000256" key="6">
    <source>
        <dbReference type="ARBA" id="ARBA00023136"/>
    </source>
</evidence>
<keyword evidence="4" id="KW-0378">Hydrolase</keyword>
<feature type="transmembrane region" description="Helical" evidence="7">
    <location>
        <begin position="158"/>
        <end position="175"/>
    </location>
</feature>
<comment type="caution">
    <text evidence="9">The sequence shown here is derived from an EMBL/GenBank/DDBJ whole genome shotgun (WGS) entry which is preliminary data.</text>
</comment>
<dbReference type="EMBL" id="JAAGWZ010000003">
    <property type="protein sequence ID" value="NEM91747.1"/>
    <property type="molecule type" value="Genomic_DNA"/>
</dbReference>
<sequence>MGDSALRADDYCYRHPDRPSFVLCDRCARTICLECQTHVDGKVLCPDDAHQVRMAPVTPIRSKQRRRIRRPALNLPEGSPIASYAIMAVLVVVFFADLFAGGAILNAFAFTSGSTLVRPWAFLTAMLLSPGILSLLFNGFSVWVFGRQLEQQFGRSRYLLLYVLGGLGATVFVALFGGIVASASGAIFGLMGAFVVFARRLGGNMIFIYAIIGINLVLVILLPGAVSWQGALGGLVVGAVTALTYYFEGSAAKARQRRLMLTGISAVLVVLALVKALVA</sequence>
<dbReference type="AlphaFoldDB" id="A0A7C9PNR4"/>
<feature type="transmembrane region" description="Helical" evidence="7">
    <location>
        <begin position="181"/>
        <end position="198"/>
    </location>
</feature>
<feature type="transmembrane region" description="Helical" evidence="7">
    <location>
        <begin position="84"/>
        <end position="108"/>
    </location>
</feature>
<dbReference type="GO" id="GO:0006508">
    <property type="term" value="P:proteolysis"/>
    <property type="evidence" value="ECO:0007669"/>
    <property type="project" value="UniProtKB-KW"/>
</dbReference>
<dbReference type="SUPFAM" id="SSF144091">
    <property type="entry name" value="Rhomboid-like"/>
    <property type="match status" value="1"/>
</dbReference>
<dbReference type="InterPro" id="IPR050925">
    <property type="entry name" value="Rhomboid_protease_S54"/>
</dbReference>
<evidence type="ECO:0000313" key="10">
    <source>
        <dbReference type="Proteomes" id="UP000479756"/>
    </source>
</evidence>
<keyword evidence="10" id="KW-1185">Reference proteome</keyword>
<keyword evidence="5 7" id="KW-1133">Transmembrane helix</keyword>
<evidence type="ECO:0000313" key="9">
    <source>
        <dbReference type="EMBL" id="NEM91747.1"/>
    </source>
</evidence>
<proteinExistence type="inferred from homology"/>
<feature type="transmembrane region" description="Helical" evidence="7">
    <location>
        <begin position="259"/>
        <end position="278"/>
    </location>
</feature>
<evidence type="ECO:0000256" key="1">
    <source>
        <dbReference type="ARBA" id="ARBA00004141"/>
    </source>
</evidence>
<keyword evidence="3 7" id="KW-0812">Transmembrane</keyword>
<reference evidence="9 10" key="1">
    <citation type="journal article" date="2014" name="Int. J. Syst. Evol. Microbiol.">
        <title>Description of Galbitalea soli gen. nov., sp. nov., and Frondihabitans sucicola sp. nov.</title>
        <authorList>
            <person name="Kim S.J."/>
            <person name="Lim J.M."/>
            <person name="Ahn J.H."/>
            <person name="Weon H.Y."/>
            <person name="Hamada M."/>
            <person name="Suzuki K."/>
            <person name="Ahn T.Y."/>
            <person name="Kwon S.W."/>
        </authorList>
    </citation>
    <scope>NUCLEOTIDE SEQUENCE [LARGE SCALE GENOMIC DNA]</scope>
    <source>
        <strain evidence="9 10">NBRC 108727</strain>
    </source>
</reference>
<accession>A0A7C9PNR4</accession>
<organism evidence="9 10">
    <name type="scientific">Galbitalea soli</name>
    <dbReference type="NCBI Taxonomy" id="1268042"/>
    <lineage>
        <taxon>Bacteria</taxon>
        <taxon>Bacillati</taxon>
        <taxon>Actinomycetota</taxon>
        <taxon>Actinomycetes</taxon>
        <taxon>Micrococcales</taxon>
        <taxon>Microbacteriaceae</taxon>
        <taxon>Galbitalea</taxon>
    </lineage>
</organism>
<evidence type="ECO:0000256" key="3">
    <source>
        <dbReference type="ARBA" id="ARBA00022692"/>
    </source>
</evidence>
<dbReference type="PANTHER" id="PTHR43731:SF14">
    <property type="entry name" value="PRESENILIN-ASSOCIATED RHOMBOID-LIKE PROTEIN, MITOCHONDRIAL"/>
    <property type="match status" value="1"/>
</dbReference>
<dbReference type="PANTHER" id="PTHR43731">
    <property type="entry name" value="RHOMBOID PROTEASE"/>
    <property type="match status" value="1"/>
</dbReference>
<dbReference type="InterPro" id="IPR035952">
    <property type="entry name" value="Rhomboid-like_sf"/>
</dbReference>
<comment type="subcellular location">
    <subcellularLocation>
        <location evidence="1">Membrane</location>
        <topology evidence="1">Multi-pass membrane protein</topology>
    </subcellularLocation>
</comment>
<feature type="domain" description="Peptidase S54 rhomboid" evidence="8">
    <location>
        <begin position="119"/>
        <end position="245"/>
    </location>
</feature>
<evidence type="ECO:0000259" key="8">
    <source>
        <dbReference type="Pfam" id="PF01694"/>
    </source>
</evidence>
<feature type="transmembrane region" description="Helical" evidence="7">
    <location>
        <begin position="120"/>
        <end position="146"/>
    </location>
</feature>
<gene>
    <name evidence="9" type="ORF">G3T37_10305</name>
</gene>
<dbReference type="Gene3D" id="1.20.1540.10">
    <property type="entry name" value="Rhomboid-like"/>
    <property type="match status" value="1"/>
</dbReference>